<evidence type="ECO:0000256" key="4">
    <source>
        <dbReference type="ARBA" id="ARBA00022989"/>
    </source>
</evidence>
<proteinExistence type="inferred from homology"/>
<dbReference type="AlphaFoldDB" id="A0A381R7A3"/>
<feature type="transmembrane region" description="Helical" evidence="6">
    <location>
        <begin position="357"/>
        <end position="376"/>
    </location>
</feature>
<evidence type="ECO:0000259" key="7">
    <source>
        <dbReference type="Pfam" id="PF01545"/>
    </source>
</evidence>
<evidence type="ECO:0000256" key="1">
    <source>
        <dbReference type="ARBA" id="ARBA00004141"/>
    </source>
</evidence>
<feature type="transmembrane region" description="Helical" evidence="6">
    <location>
        <begin position="223"/>
        <end position="242"/>
    </location>
</feature>
<feature type="transmembrane region" description="Helical" evidence="6">
    <location>
        <begin position="68"/>
        <end position="85"/>
    </location>
</feature>
<organism evidence="8">
    <name type="scientific">marine metagenome</name>
    <dbReference type="NCBI Taxonomy" id="408172"/>
    <lineage>
        <taxon>unclassified sequences</taxon>
        <taxon>metagenomes</taxon>
        <taxon>ecological metagenomes</taxon>
    </lineage>
</organism>
<dbReference type="Gene3D" id="1.20.1510.10">
    <property type="entry name" value="Cation efflux protein transmembrane domain"/>
    <property type="match status" value="1"/>
</dbReference>
<dbReference type="SUPFAM" id="SSF161111">
    <property type="entry name" value="Cation efflux protein transmembrane domain-like"/>
    <property type="match status" value="1"/>
</dbReference>
<dbReference type="EMBL" id="UINC01001733">
    <property type="protein sequence ID" value="SUZ87621.1"/>
    <property type="molecule type" value="Genomic_DNA"/>
</dbReference>
<dbReference type="GO" id="GO:0010043">
    <property type="term" value="P:response to zinc ion"/>
    <property type="evidence" value="ECO:0007669"/>
    <property type="project" value="TreeGrafter"/>
</dbReference>
<feature type="transmembrane region" description="Helical" evidence="6">
    <location>
        <begin position="136"/>
        <end position="154"/>
    </location>
</feature>
<protein>
    <recommendedName>
        <fullName evidence="7">Cation efflux protein transmembrane domain-containing protein</fullName>
    </recommendedName>
</protein>
<dbReference type="PANTHER" id="PTHR30477:SF18">
    <property type="entry name" value="METAL TRANSPORT SYSTEM MEMBRANE PROTEIN CT_417-RELATED"/>
    <property type="match status" value="1"/>
</dbReference>
<dbReference type="Gene3D" id="1.10.3470.10">
    <property type="entry name" value="ABC transporter involved in vitamin B12 uptake, BtuC"/>
    <property type="match status" value="1"/>
</dbReference>
<feature type="transmembrane region" description="Helical" evidence="6">
    <location>
        <begin position="97"/>
        <end position="116"/>
    </location>
</feature>
<feature type="domain" description="Cation efflux protein transmembrane" evidence="7">
    <location>
        <begin position="301"/>
        <end position="473"/>
    </location>
</feature>
<feature type="transmembrane region" description="Helical" evidence="6">
    <location>
        <begin position="248"/>
        <end position="266"/>
    </location>
</feature>
<dbReference type="Pfam" id="PF01545">
    <property type="entry name" value="Cation_efflux"/>
    <property type="match status" value="1"/>
</dbReference>
<accession>A0A381R7A3</accession>
<name>A0A381R7A3_9ZZZZ</name>
<dbReference type="InterPro" id="IPR001626">
    <property type="entry name" value="ABC_TroCD"/>
</dbReference>
<feature type="transmembrane region" description="Helical" evidence="6">
    <location>
        <begin position="175"/>
        <end position="193"/>
    </location>
</feature>
<dbReference type="CDD" id="cd06550">
    <property type="entry name" value="TM_ABC_iron-siderophores_like"/>
    <property type="match status" value="1"/>
</dbReference>
<keyword evidence="5 6" id="KW-0472">Membrane</keyword>
<keyword evidence="3 6" id="KW-0812">Transmembrane</keyword>
<feature type="transmembrane region" description="Helical" evidence="6">
    <location>
        <begin position="12"/>
        <end position="35"/>
    </location>
</feature>
<sequence length="482" mass="52172">MSSFLEAVSTQSFMQNALMGGILASVACGVIGSYVVVKRIGYLAGGIAHAVLGGMGIAYYLGRSPIEGALVSALVFAFILGWVSLRMQQQEDTIIGALWAGGMAVGILFISKTPGYNVDLMSFLFGNILMIASEDLYWIAGLDSLILVIVFLFYKQFIAVSFDEEFARLRGIPVERFYLLFLSLVALTVVILIQIVGLILVIALLTLPAAIAGLYVRSLNLMMVLATLFGMVFTTGGLVLSYQPDLPPGPTIILLAGAFYLLSLAVNRFKKKSLTITDCCSSLEKELNKVQDDKRNILVWVLLINGTMFFIEGIYGWFAQSSALMADALDMLGDAAIFGFSLYVIRLDSIWQNRAGYIKGIIMALFSISVLTGAVYKLFNPVVPEASTMGGIGFLALVANLICAILLLGFRDSDINMRSAWLCSRNDVLANIGVLLAAWGVAWTQSPWPDLIVGISISALILKSAIEVLKDAKVEMANHQST</sequence>
<dbReference type="GO" id="GO:0043190">
    <property type="term" value="C:ATP-binding cassette (ABC) transporter complex"/>
    <property type="evidence" value="ECO:0007669"/>
    <property type="project" value="InterPro"/>
</dbReference>
<dbReference type="InterPro" id="IPR037294">
    <property type="entry name" value="ABC_BtuC-like"/>
</dbReference>
<dbReference type="InterPro" id="IPR027469">
    <property type="entry name" value="Cation_efflux_TMD_sf"/>
</dbReference>
<dbReference type="Pfam" id="PF00950">
    <property type="entry name" value="ABC-3"/>
    <property type="match status" value="1"/>
</dbReference>
<dbReference type="NCBIfam" id="TIGR01297">
    <property type="entry name" value="CDF"/>
    <property type="match status" value="1"/>
</dbReference>
<comment type="similarity">
    <text evidence="2">Belongs to the ABC-3 integral membrane protein family.</text>
</comment>
<dbReference type="PANTHER" id="PTHR30477">
    <property type="entry name" value="ABC-TRANSPORTER METAL-BINDING PROTEIN"/>
    <property type="match status" value="1"/>
</dbReference>
<dbReference type="InterPro" id="IPR002524">
    <property type="entry name" value="Cation_efflux"/>
</dbReference>
<dbReference type="GO" id="GO:0008324">
    <property type="term" value="F:monoatomic cation transmembrane transporter activity"/>
    <property type="evidence" value="ECO:0007669"/>
    <property type="project" value="InterPro"/>
</dbReference>
<feature type="transmembrane region" description="Helical" evidence="6">
    <location>
        <begin position="297"/>
        <end position="318"/>
    </location>
</feature>
<keyword evidence="4 6" id="KW-1133">Transmembrane helix</keyword>
<dbReference type="SUPFAM" id="SSF81345">
    <property type="entry name" value="ABC transporter involved in vitamin B12 uptake, BtuC"/>
    <property type="match status" value="1"/>
</dbReference>
<feature type="transmembrane region" description="Helical" evidence="6">
    <location>
        <begin position="388"/>
        <end position="408"/>
    </location>
</feature>
<evidence type="ECO:0000256" key="5">
    <source>
        <dbReference type="ARBA" id="ARBA00023136"/>
    </source>
</evidence>
<feature type="transmembrane region" description="Helical" evidence="6">
    <location>
        <begin position="199"/>
        <end position="216"/>
    </location>
</feature>
<evidence type="ECO:0000256" key="2">
    <source>
        <dbReference type="ARBA" id="ARBA00008034"/>
    </source>
</evidence>
<gene>
    <name evidence="8" type="ORF">METZ01_LOCUS40475</name>
</gene>
<feature type="transmembrane region" description="Helical" evidence="6">
    <location>
        <begin position="428"/>
        <end position="445"/>
    </location>
</feature>
<comment type="subcellular location">
    <subcellularLocation>
        <location evidence="1">Membrane</location>
        <topology evidence="1">Multi-pass membrane protein</topology>
    </subcellularLocation>
</comment>
<dbReference type="InterPro" id="IPR058533">
    <property type="entry name" value="Cation_efflux_TM"/>
</dbReference>
<evidence type="ECO:0000256" key="3">
    <source>
        <dbReference type="ARBA" id="ARBA00022692"/>
    </source>
</evidence>
<evidence type="ECO:0000256" key="6">
    <source>
        <dbReference type="SAM" id="Phobius"/>
    </source>
</evidence>
<feature type="transmembrane region" description="Helical" evidence="6">
    <location>
        <begin position="324"/>
        <end position="345"/>
    </location>
</feature>
<evidence type="ECO:0000313" key="8">
    <source>
        <dbReference type="EMBL" id="SUZ87621.1"/>
    </source>
</evidence>
<reference evidence="8" key="1">
    <citation type="submission" date="2018-05" db="EMBL/GenBank/DDBJ databases">
        <authorList>
            <person name="Lanie J.A."/>
            <person name="Ng W.-L."/>
            <person name="Kazmierczak K.M."/>
            <person name="Andrzejewski T.M."/>
            <person name="Davidsen T.M."/>
            <person name="Wayne K.J."/>
            <person name="Tettelin H."/>
            <person name="Glass J.I."/>
            <person name="Rusch D."/>
            <person name="Podicherti R."/>
            <person name="Tsui H.-C.T."/>
            <person name="Winkler M.E."/>
        </authorList>
    </citation>
    <scope>NUCLEOTIDE SEQUENCE</scope>
</reference>
<feature type="transmembrane region" description="Helical" evidence="6">
    <location>
        <begin position="42"/>
        <end position="62"/>
    </location>
</feature>